<accession>G7E6X7</accession>
<dbReference type="STRING" id="764103.G7E6X7"/>
<dbReference type="EMBL" id="BABT02000153">
    <property type="protein sequence ID" value="GAA98587.1"/>
    <property type="molecule type" value="Genomic_DNA"/>
</dbReference>
<name>G7E6X7_MIXOS</name>
<reference evidence="5 6" key="2">
    <citation type="journal article" date="2012" name="Open Biol.">
        <title>Characteristics of nucleosomes and linker DNA regions on the genome of the basidiomycete Mixia osmundae revealed by mono- and dinucleosome mapping.</title>
        <authorList>
            <person name="Nishida H."/>
            <person name="Kondo S."/>
            <person name="Matsumoto T."/>
            <person name="Suzuki Y."/>
            <person name="Yoshikawa H."/>
            <person name="Taylor T.D."/>
            <person name="Sugiyama J."/>
        </authorList>
    </citation>
    <scope>NUCLEOTIDE SEQUENCE [LARGE SCALE GENOMIC DNA]</scope>
    <source>
        <strain evidence="6">CBS 9802 / IAM 14324 / JCM 22182 / KY 12970</strain>
    </source>
</reference>
<dbReference type="HOGENOM" id="CLU_065859_2_0_1"/>
<evidence type="ECO:0000256" key="2">
    <source>
        <dbReference type="ARBA" id="ARBA00022801"/>
    </source>
</evidence>
<dbReference type="PANTHER" id="PTHR43695:SF1">
    <property type="entry name" value="RHAMNOGALACTURONAN ACETYLESTERASE"/>
    <property type="match status" value="1"/>
</dbReference>
<sequence length="247" mass="27362">MLVIFALLSAVCLAFGQKLWLLGDSTMSNHHVFGFGNHLVMLLDIPIINRAVPGTSYRTWTASGGFAKVAKDIQPGDYVLLEFGKNDPQSAKQSGDCNTEGKCGDILTYTQYARKAVQLFKSVEARVIISGPVPDDMYAFTPIFEWTPSRFTTFAQNVALHEGVMFINHEATTAAWQKDAGRHFVDSCYHDRVHTNAKGAPYLAGTFVRALICAHNPLALRIKIPHDRLPPYCSPDQIPLPDPREVD</sequence>
<evidence type="ECO:0000313" key="5">
    <source>
        <dbReference type="EMBL" id="GAA98587.1"/>
    </source>
</evidence>
<evidence type="ECO:0000256" key="1">
    <source>
        <dbReference type="ARBA" id="ARBA00008668"/>
    </source>
</evidence>
<gene>
    <name evidence="5" type="primary">Mo05274</name>
    <name evidence="5" type="ORF">E5Q_05274</name>
</gene>
<dbReference type="eggNOG" id="ENOG502RY37">
    <property type="taxonomic scope" value="Eukaryota"/>
</dbReference>
<protein>
    <recommendedName>
        <fullName evidence="4">SGNH hydrolase-type esterase domain-containing protein</fullName>
    </recommendedName>
</protein>
<dbReference type="InterPro" id="IPR037459">
    <property type="entry name" value="RhgT-like"/>
</dbReference>
<dbReference type="InterPro" id="IPR036514">
    <property type="entry name" value="SGNH_hydro_sf"/>
</dbReference>
<feature type="chain" id="PRO_5009955788" description="SGNH hydrolase-type esterase domain-containing protein" evidence="3">
    <location>
        <begin position="17"/>
        <end position="247"/>
    </location>
</feature>
<reference evidence="5 6" key="1">
    <citation type="journal article" date="2011" name="J. Gen. Appl. Microbiol.">
        <title>Draft genome sequencing of the enigmatic basidiomycete Mixia osmundae.</title>
        <authorList>
            <person name="Nishida H."/>
            <person name="Nagatsuka Y."/>
            <person name="Sugiyama J."/>
        </authorList>
    </citation>
    <scope>NUCLEOTIDE SEQUENCE [LARGE SCALE GENOMIC DNA]</scope>
    <source>
        <strain evidence="6">CBS 9802 / IAM 14324 / JCM 22182 / KY 12970</strain>
    </source>
</reference>
<keyword evidence="2" id="KW-0378">Hydrolase</keyword>
<dbReference type="InParanoid" id="G7E6X7"/>
<organism evidence="5 6">
    <name type="scientific">Mixia osmundae (strain CBS 9802 / IAM 14324 / JCM 22182 / KY 12970)</name>
    <dbReference type="NCBI Taxonomy" id="764103"/>
    <lineage>
        <taxon>Eukaryota</taxon>
        <taxon>Fungi</taxon>
        <taxon>Dikarya</taxon>
        <taxon>Basidiomycota</taxon>
        <taxon>Pucciniomycotina</taxon>
        <taxon>Mixiomycetes</taxon>
        <taxon>Mixiales</taxon>
        <taxon>Mixiaceae</taxon>
        <taxon>Mixia</taxon>
    </lineage>
</organism>
<evidence type="ECO:0000256" key="3">
    <source>
        <dbReference type="SAM" id="SignalP"/>
    </source>
</evidence>
<dbReference type="Proteomes" id="UP000009131">
    <property type="component" value="Unassembled WGS sequence"/>
</dbReference>
<keyword evidence="3" id="KW-0732">Signal</keyword>
<comment type="caution">
    <text evidence="5">The sequence shown here is derived from an EMBL/GenBank/DDBJ whole genome shotgun (WGS) entry which is preliminary data.</text>
</comment>
<dbReference type="Gene3D" id="3.40.50.1110">
    <property type="entry name" value="SGNH hydrolase"/>
    <property type="match status" value="1"/>
</dbReference>
<evidence type="ECO:0000313" key="6">
    <source>
        <dbReference type="Proteomes" id="UP000009131"/>
    </source>
</evidence>
<evidence type="ECO:0000259" key="4">
    <source>
        <dbReference type="Pfam" id="PF13472"/>
    </source>
</evidence>
<dbReference type="InterPro" id="IPR013830">
    <property type="entry name" value="SGNH_hydro"/>
</dbReference>
<keyword evidence="6" id="KW-1185">Reference proteome</keyword>
<proteinExistence type="inferred from homology"/>
<comment type="similarity">
    <text evidence="1">Belongs to the 'GDSL' lipolytic enzyme family.</text>
</comment>
<dbReference type="OrthoDB" id="2141316at2759"/>
<dbReference type="Pfam" id="PF13472">
    <property type="entry name" value="Lipase_GDSL_2"/>
    <property type="match status" value="1"/>
</dbReference>
<feature type="domain" description="SGNH hydrolase-type esterase" evidence="4">
    <location>
        <begin position="22"/>
        <end position="199"/>
    </location>
</feature>
<dbReference type="SUPFAM" id="SSF52266">
    <property type="entry name" value="SGNH hydrolase"/>
    <property type="match status" value="1"/>
</dbReference>
<dbReference type="AlphaFoldDB" id="G7E6X7"/>
<feature type="signal peptide" evidence="3">
    <location>
        <begin position="1"/>
        <end position="16"/>
    </location>
</feature>
<dbReference type="GO" id="GO:0016787">
    <property type="term" value="F:hydrolase activity"/>
    <property type="evidence" value="ECO:0007669"/>
    <property type="project" value="UniProtKB-KW"/>
</dbReference>
<dbReference type="RefSeq" id="XP_014567598.1">
    <property type="nucleotide sequence ID" value="XM_014712112.1"/>
</dbReference>
<dbReference type="OMA" id="GRSCRMY"/>
<dbReference type="PANTHER" id="PTHR43695">
    <property type="entry name" value="PUTATIVE (AFU_ORTHOLOGUE AFUA_2G17250)-RELATED"/>
    <property type="match status" value="1"/>
</dbReference>